<dbReference type="SUPFAM" id="SSF51011">
    <property type="entry name" value="Glycosyl hydrolase domain"/>
    <property type="match status" value="1"/>
</dbReference>
<dbReference type="Pfam" id="PF00128">
    <property type="entry name" value="Alpha-amylase"/>
    <property type="match status" value="1"/>
</dbReference>
<dbReference type="InterPro" id="IPR006047">
    <property type="entry name" value="GH13_cat_dom"/>
</dbReference>
<dbReference type="Gene3D" id="2.60.40.1180">
    <property type="entry name" value="Golgi alpha-mannosidase II"/>
    <property type="match status" value="1"/>
</dbReference>
<feature type="domain" description="Glycosyl hydrolase family 13 catalytic" evidence="1">
    <location>
        <begin position="60"/>
        <end position="392"/>
    </location>
</feature>
<dbReference type="GO" id="GO:0005975">
    <property type="term" value="P:carbohydrate metabolic process"/>
    <property type="evidence" value="ECO:0007669"/>
    <property type="project" value="InterPro"/>
</dbReference>
<gene>
    <name evidence="2" type="ORF">SAMN04488552_2477</name>
</gene>
<dbReference type="AlphaFoldDB" id="A0A1H1QE64"/>
<dbReference type="Proteomes" id="UP000198858">
    <property type="component" value="Chromosome I"/>
</dbReference>
<dbReference type="SMART" id="SM00642">
    <property type="entry name" value="Aamy"/>
    <property type="match status" value="1"/>
</dbReference>
<evidence type="ECO:0000313" key="3">
    <source>
        <dbReference type="Proteomes" id="UP000198858"/>
    </source>
</evidence>
<dbReference type="CDD" id="cd11313">
    <property type="entry name" value="AmyAc_arch_bac_AmyA"/>
    <property type="match status" value="1"/>
</dbReference>
<dbReference type="STRING" id="1250231.SAMN04488552_2477"/>
<dbReference type="PROSITE" id="PS51257">
    <property type="entry name" value="PROKAR_LIPOPROTEIN"/>
    <property type="match status" value="1"/>
</dbReference>
<sequence>MKKVVLLLVVFSFLISCKDEPKKDNLEETKEDALSLAPVDNEMLESAVIYEANIRQYSPEGTFDAFTKDIQQLKELGVKVIWLMPMYPISEKNRKVTGGRDVEDIEDPEERKKYLGSYYSISDYSAVNPEHGNMEDFDELVQTAHENGMYVILDWVANHTGWDHQWITDHKDWYTQNEKGEIVDPINDETGESWGWTDVADLNFDNQEMRKAMIDEMLFWVEEHDIDGFRADAAHSVPTDFWETAAEEIRKVKPVFMLAEADNPKDLFHNAFEMGYNWEGHHLMNSIAKGEKSAKDWDDYMKKVDSTFQDDDYLMNFVTNHDENSWAGTVRERMGDASEAMLAMSYTLPGMPLIYSGQEYDMDKRLLFFEKDTIPKTKGKVYPLLEKLGELKNTNPALNGGKKAASYANVNTSAEDKIIAYKREKNGETLYYVANMTSEPVSFKAEIEGDFTEYMSGSEMSFSKDKEMQFGPWEYKILINK</sequence>
<dbReference type="EMBL" id="LT629745">
    <property type="protein sequence ID" value="SDS21715.1"/>
    <property type="molecule type" value="Genomic_DNA"/>
</dbReference>
<dbReference type="PANTHER" id="PTHR47786:SF2">
    <property type="entry name" value="GLYCOSYL HYDROLASE FAMILY 13 CATALYTIC DOMAIN-CONTAINING PROTEIN"/>
    <property type="match status" value="1"/>
</dbReference>
<dbReference type="RefSeq" id="WP_089663002.1">
    <property type="nucleotide sequence ID" value="NZ_LT629745.1"/>
</dbReference>
<organism evidence="2 3">
    <name type="scientific">Christiangramia echinicola</name>
    <dbReference type="NCBI Taxonomy" id="279359"/>
    <lineage>
        <taxon>Bacteria</taxon>
        <taxon>Pseudomonadati</taxon>
        <taxon>Bacteroidota</taxon>
        <taxon>Flavobacteriia</taxon>
        <taxon>Flavobacteriales</taxon>
        <taxon>Flavobacteriaceae</taxon>
        <taxon>Christiangramia</taxon>
    </lineage>
</organism>
<name>A0A1H1QE64_9FLAO</name>
<accession>A0A1H1QE64</accession>
<evidence type="ECO:0000313" key="2">
    <source>
        <dbReference type="EMBL" id="SDS21715.1"/>
    </source>
</evidence>
<dbReference type="InterPro" id="IPR017853">
    <property type="entry name" value="GH"/>
</dbReference>
<keyword evidence="3" id="KW-1185">Reference proteome</keyword>
<dbReference type="InterPro" id="IPR013780">
    <property type="entry name" value="Glyco_hydro_b"/>
</dbReference>
<evidence type="ECO:0000259" key="1">
    <source>
        <dbReference type="SMART" id="SM00642"/>
    </source>
</evidence>
<protein>
    <submittedName>
        <fullName evidence="2">Alpha amylase, catalytic domain</fullName>
    </submittedName>
</protein>
<reference evidence="2 3" key="1">
    <citation type="submission" date="2016-10" db="EMBL/GenBank/DDBJ databases">
        <authorList>
            <person name="Varghese N."/>
            <person name="Submissions S."/>
        </authorList>
    </citation>
    <scope>NUCLEOTIDE SEQUENCE [LARGE SCALE GENOMIC DNA]</scope>
    <source>
        <strain evidence="2 3">Mar_2010_102</strain>
    </source>
</reference>
<dbReference type="Gene3D" id="3.20.20.80">
    <property type="entry name" value="Glycosidases"/>
    <property type="match status" value="1"/>
</dbReference>
<proteinExistence type="predicted"/>
<dbReference type="PANTHER" id="PTHR47786">
    <property type="entry name" value="ALPHA-1,4-GLUCAN:MALTOSE-1-PHOSPHATE MALTOSYLTRANSFERASE"/>
    <property type="match status" value="1"/>
</dbReference>
<dbReference type="SUPFAM" id="SSF51445">
    <property type="entry name" value="(Trans)glycosidases"/>
    <property type="match status" value="1"/>
</dbReference>